<dbReference type="AlphaFoldDB" id="A0A239NJJ4"/>
<dbReference type="InterPro" id="IPR011990">
    <property type="entry name" value="TPR-like_helical_dom_sf"/>
</dbReference>
<dbReference type="Gene3D" id="3.40.50.300">
    <property type="entry name" value="P-loop containing nucleotide triphosphate hydrolases"/>
    <property type="match status" value="1"/>
</dbReference>
<dbReference type="RefSeq" id="WP_089251838.1">
    <property type="nucleotide sequence ID" value="NZ_FZPH01000009.1"/>
</dbReference>
<name>A0A239NJJ4_9ACTN</name>
<evidence type="ECO:0000259" key="3">
    <source>
        <dbReference type="Pfam" id="PF25872"/>
    </source>
</evidence>
<dbReference type="SUPFAM" id="SSF52540">
    <property type="entry name" value="P-loop containing nucleoside triphosphate hydrolases"/>
    <property type="match status" value="1"/>
</dbReference>
<dbReference type="InterPro" id="IPR049945">
    <property type="entry name" value="AAA_22"/>
</dbReference>
<dbReference type="PANTHER" id="PTHR47691">
    <property type="entry name" value="REGULATOR-RELATED"/>
    <property type="match status" value="1"/>
</dbReference>
<feature type="domain" description="Winged helix-turn-helix" evidence="3">
    <location>
        <begin position="432"/>
        <end position="501"/>
    </location>
</feature>
<dbReference type="Pfam" id="PF13401">
    <property type="entry name" value="AAA_22"/>
    <property type="match status" value="1"/>
</dbReference>
<dbReference type="InterPro" id="IPR058852">
    <property type="entry name" value="HTH_77"/>
</dbReference>
<accession>A0A239NJJ4</accession>
<reference evidence="4 5" key="1">
    <citation type="submission" date="2017-06" db="EMBL/GenBank/DDBJ databases">
        <authorList>
            <person name="Kim H.J."/>
            <person name="Triplett B.A."/>
        </authorList>
    </citation>
    <scope>NUCLEOTIDE SEQUENCE [LARGE SCALE GENOMIC DNA]</scope>
    <source>
        <strain evidence="4 5">CGMCC 4.5593</strain>
    </source>
</reference>
<dbReference type="Pfam" id="PF25872">
    <property type="entry name" value="HTH_77"/>
    <property type="match status" value="1"/>
</dbReference>
<dbReference type="Gene3D" id="1.25.40.10">
    <property type="entry name" value="Tetratricopeptide repeat domain"/>
    <property type="match status" value="1"/>
</dbReference>
<evidence type="ECO:0000313" key="4">
    <source>
        <dbReference type="EMBL" id="SNT54584.1"/>
    </source>
</evidence>
<gene>
    <name evidence="4" type="ORF">SAMN05421812_10986</name>
</gene>
<dbReference type="SUPFAM" id="SSF48452">
    <property type="entry name" value="TPR-like"/>
    <property type="match status" value="1"/>
</dbReference>
<organism evidence="4 5">
    <name type="scientific">Asanoa hainanensis</name>
    <dbReference type="NCBI Taxonomy" id="560556"/>
    <lineage>
        <taxon>Bacteria</taxon>
        <taxon>Bacillati</taxon>
        <taxon>Actinomycetota</taxon>
        <taxon>Actinomycetes</taxon>
        <taxon>Micromonosporales</taxon>
        <taxon>Micromonosporaceae</taxon>
        <taxon>Asanoa</taxon>
    </lineage>
</organism>
<protein>
    <submittedName>
        <fullName evidence="4">Predicted ATPase</fullName>
    </submittedName>
</protein>
<dbReference type="Proteomes" id="UP000198362">
    <property type="component" value="Unassembled WGS sequence"/>
</dbReference>
<dbReference type="PRINTS" id="PR00364">
    <property type="entry name" value="DISEASERSIST"/>
</dbReference>
<dbReference type="InterPro" id="IPR025139">
    <property type="entry name" value="DUF4062"/>
</dbReference>
<dbReference type="PANTHER" id="PTHR47691:SF3">
    <property type="entry name" value="HTH-TYPE TRANSCRIPTIONAL REGULATOR RV0890C-RELATED"/>
    <property type="match status" value="1"/>
</dbReference>
<sequence>MAGWGDSVIQTPDHRLRIFISSAVEELEPERLAVRDTIARMRLVPVMFELGARPAGGPEVYREYIDASQLFVGIYWEHYDHAGIEDEYLAADQLPRLIYVKTPAPGRDPRLSALLDRIRDDARVSYRQFRDADELRRAVGEDIALLLSERFNPNGTEPPADARVPLPLPVAPNRLLGRSAEQQALTDLLTDPQVRLVTLTGPGGVGKTRLALALGTSLREKFTDGVAFADLSAVIEPDAVGMTIGNALDLRTMPNQSAVDNAVAYLRDRSVLLIVDNMEHVTAAATELSAILDACPRVTILVTSRVPLRLTGEHVFDVPPLRVPLATDDPTVAIGRDGAAQLFVERAKAVNAGFRYDADGAAAIVEIVRRLDGLPLAIELAAAKVRVLPPRALVDRLTRRLGTLTGGARDLPARQRTLRDTIDWSYQLLPRAEQEMFARFGVFSGGFDLDAARAVAEMKDRYAGLESLTDLIESSLVTQDNRGPEPRLSMLGVVREFALDKLRSDFDWEDTHERHARYYLAFAEATAPPVGQTSTDPAAVDLLEHEHDNLRAAINWFIDKEQMVEAVRLGWMLWPLWWLRGHIDEGSRTVRRMLEHADAAPRRTYAHMLFGDGAIGFLSGDQERARVQLERVLPILREVGDQDVNARAAGMLGQLALTRGDYDEARVLLGETKEISERIGEVWMAALYHTRLGLVPFNEGDYEAAAAQFTDGLRTARKTDDHLGEVVALYSLAVTATAAGDTEGAARHLAAGLRLSAAAGDEAGTALYLSAFSDLAARKGEPARAARLASSARKLRAFAGRAWMQAYVLPWPHLGADLDARDYMEAREQGYADTLQSAVAYALSDIEP</sequence>
<dbReference type="InterPro" id="IPR027417">
    <property type="entry name" value="P-loop_NTPase"/>
</dbReference>
<keyword evidence="5" id="KW-1185">Reference proteome</keyword>
<dbReference type="OrthoDB" id="9812579at2"/>
<feature type="domain" description="ORC1/DEAH AAA+ ATPase" evidence="2">
    <location>
        <begin position="196"/>
        <end position="294"/>
    </location>
</feature>
<evidence type="ECO:0000313" key="5">
    <source>
        <dbReference type="Proteomes" id="UP000198362"/>
    </source>
</evidence>
<dbReference type="Pfam" id="PF13271">
    <property type="entry name" value="DUF4062"/>
    <property type="match status" value="1"/>
</dbReference>
<proteinExistence type="predicted"/>
<evidence type="ECO:0000259" key="1">
    <source>
        <dbReference type="Pfam" id="PF13271"/>
    </source>
</evidence>
<dbReference type="GO" id="GO:0016887">
    <property type="term" value="F:ATP hydrolysis activity"/>
    <property type="evidence" value="ECO:0007669"/>
    <property type="project" value="InterPro"/>
</dbReference>
<evidence type="ECO:0000259" key="2">
    <source>
        <dbReference type="Pfam" id="PF13401"/>
    </source>
</evidence>
<dbReference type="EMBL" id="FZPH01000009">
    <property type="protein sequence ID" value="SNT54584.1"/>
    <property type="molecule type" value="Genomic_DNA"/>
</dbReference>
<feature type="domain" description="DUF4062" evidence="1">
    <location>
        <begin position="17"/>
        <end position="79"/>
    </location>
</feature>